<dbReference type="EMBL" id="FLUP01000001">
    <property type="protein sequence ID" value="SBW03547.1"/>
    <property type="molecule type" value="Genomic_DNA"/>
</dbReference>
<keyword evidence="2" id="KW-0328">Glycosyltransferase</keyword>
<accession>A0A212JVX3</accession>
<evidence type="ECO:0000313" key="5">
    <source>
        <dbReference type="EMBL" id="SBW03547.1"/>
    </source>
</evidence>
<dbReference type="SUPFAM" id="SSF53448">
    <property type="entry name" value="Nucleotide-diphospho-sugar transferases"/>
    <property type="match status" value="1"/>
</dbReference>
<dbReference type="PANTHER" id="PTHR43685:SF5">
    <property type="entry name" value="GLYCOSYLTRANSFERASE EPSE-RELATED"/>
    <property type="match status" value="1"/>
</dbReference>
<sequence length="356" mass="39245">MADTDRISSQLPAPLVSVVLPAWNAARTLGATLQSLLGQRPAPGAPLPEFEIIVADDGSTDDTLELLEYWASPIRCGHRLRALHLPHGGIVAALNAGLAVARGSFIARMDADDTAHPLRIATQAAHLFNNPQLGVSATCVAFGGDRATAHGFAHFVDWQNSLLTHNQISRARFRDTPLCHPSVMFRRECVDKWGAYRDGDFAEDWEIWLRWLHHGAVMEKLPHEMLVWNDAPTRATRADSRYARAACDRLRALWLARWLEGHNPFHPHVWVIGGGRVARQRLAPLWPLGPRPDAYIDIDPKKIGNCVNGIPVLARSTLPKPGHCCILNALTAHGAAEEAGQWLSHAGYGQQDWLLV</sequence>
<dbReference type="Pfam" id="PF00535">
    <property type="entry name" value="Glycos_transf_2"/>
    <property type="match status" value="1"/>
</dbReference>
<dbReference type="Gene3D" id="3.90.550.10">
    <property type="entry name" value="Spore Coat Polysaccharide Biosynthesis Protein SpsA, Chain A"/>
    <property type="match status" value="1"/>
</dbReference>
<dbReference type="PANTHER" id="PTHR43685">
    <property type="entry name" value="GLYCOSYLTRANSFERASE"/>
    <property type="match status" value="1"/>
</dbReference>
<feature type="domain" description="Glycosyltransferase 2-like" evidence="4">
    <location>
        <begin position="17"/>
        <end position="191"/>
    </location>
</feature>
<dbReference type="InterPro" id="IPR001173">
    <property type="entry name" value="Glyco_trans_2-like"/>
</dbReference>
<dbReference type="GO" id="GO:0016757">
    <property type="term" value="F:glycosyltransferase activity"/>
    <property type="evidence" value="ECO:0007669"/>
    <property type="project" value="UniProtKB-KW"/>
</dbReference>
<proteinExistence type="inferred from homology"/>
<protein>
    <submittedName>
        <fullName evidence="5">Glycosyl transferase family 2</fullName>
    </submittedName>
</protein>
<name>A0A212JVX3_9BACT</name>
<evidence type="ECO:0000256" key="1">
    <source>
        <dbReference type="ARBA" id="ARBA00006739"/>
    </source>
</evidence>
<keyword evidence="3 5" id="KW-0808">Transferase</keyword>
<dbReference type="RefSeq" id="WP_192113067.1">
    <property type="nucleotide sequence ID" value="NZ_LT598928.1"/>
</dbReference>
<evidence type="ECO:0000256" key="2">
    <source>
        <dbReference type="ARBA" id="ARBA00022676"/>
    </source>
</evidence>
<reference evidence="5" key="1">
    <citation type="submission" date="2016-04" db="EMBL/GenBank/DDBJ databases">
        <authorList>
            <person name="Evans L.H."/>
            <person name="Alamgir A."/>
            <person name="Owens N."/>
            <person name="Weber N.D."/>
            <person name="Virtaneva K."/>
            <person name="Barbian K."/>
            <person name="Babar A."/>
            <person name="Rosenke K."/>
        </authorList>
    </citation>
    <scope>NUCLEOTIDE SEQUENCE</scope>
    <source>
        <strain evidence="5">92-2</strain>
    </source>
</reference>
<evidence type="ECO:0000259" key="4">
    <source>
        <dbReference type="Pfam" id="PF00535"/>
    </source>
</evidence>
<dbReference type="InterPro" id="IPR050834">
    <property type="entry name" value="Glycosyltransf_2"/>
</dbReference>
<comment type="similarity">
    <text evidence="1">Belongs to the glycosyltransferase 2 family.</text>
</comment>
<dbReference type="InterPro" id="IPR029044">
    <property type="entry name" value="Nucleotide-diphossugar_trans"/>
</dbReference>
<evidence type="ECO:0000256" key="3">
    <source>
        <dbReference type="ARBA" id="ARBA00022679"/>
    </source>
</evidence>
<dbReference type="AlphaFoldDB" id="A0A212JVX3"/>
<organism evidence="5">
    <name type="scientific">uncultured Desulfovibrio sp</name>
    <dbReference type="NCBI Taxonomy" id="167968"/>
    <lineage>
        <taxon>Bacteria</taxon>
        <taxon>Pseudomonadati</taxon>
        <taxon>Thermodesulfobacteriota</taxon>
        <taxon>Desulfovibrionia</taxon>
        <taxon>Desulfovibrionales</taxon>
        <taxon>Desulfovibrionaceae</taxon>
        <taxon>Desulfovibrio</taxon>
        <taxon>environmental samples</taxon>
    </lineage>
</organism>
<gene>
    <name evidence="5" type="ORF">KM92DES2_11809</name>
</gene>